<organism evidence="2 3">
    <name type="scientific">Cytobacillus spartinae</name>
    <dbReference type="NCBI Taxonomy" id="3299023"/>
    <lineage>
        <taxon>Bacteria</taxon>
        <taxon>Bacillati</taxon>
        <taxon>Bacillota</taxon>
        <taxon>Bacilli</taxon>
        <taxon>Bacillales</taxon>
        <taxon>Bacillaceae</taxon>
        <taxon>Cytobacillus</taxon>
    </lineage>
</organism>
<dbReference type="EMBL" id="JBIACK010000012">
    <property type="protein sequence ID" value="MFE8702962.1"/>
    <property type="molecule type" value="Genomic_DNA"/>
</dbReference>
<evidence type="ECO:0000313" key="2">
    <source>
        <dbReference type="EMBL" id="MFE8702962.1"/>
    </source>
</evidence>
<feature type="transmembrane region" description="Helical" evidence="1">
    <location>
        <begin position="68"/>
        <end position="89"/>
    </location>
</feature>
<protein>
    <recommendedName>
        <fullName evidence="4">ABC transporter permease</fullName>
    </recommendedName>
</protein>
<evidence type="ECO:0000256" key="1">
    <source>
        <dbReference type="SAM" id="Phobius"/>
    </source>
</evidence>
<proteinExistence type="predicted"/>
<keyword evidence="1" id="KW-0812">Transmembrane</keyword>
<feature type="transmembrane region" description="Helical" evidence="1">
    <location>
        <begin position="182"/>
        <end position="202"/>
    </location>
</feature>
<accession>A0ABW6KJR8</accession>
<dbReference type="Proteomes" id="UP001601059">
    <property type="component" value="Unassembled WGS sequence"/>
</dbReference>
<evidence type="ECO:0008006" key="4">
    <source>
        <dbReference type="Google" id="ProtNLM"/>
    </source>
</evidence>
<dbReference type="RefSeq" id="WP_389363093.1">
    <property type="nucleotide sequence ID" value="NZ_JBIACK010000012.1"/>
</dbReference>
<feature type="transmembrane region" description="Helical" evidence="1">
    <location>
        <begin position="152"/>
        <end position="175"/>
    </location>
</feature>
<keyword evidence="3" id="KW-1185">Reference proteome</keyword>
<sequence>MMSLVEVNTLDIVKKQYSYKLKAYIGVFSSLFLAHVIAILFSFFGGVGMTGTGNESISLTVKLFSGDLIIGFTMIWGFIISLLITTKAYRYDDFAFVTNRLSSNLSNIGFLMTTSIVGGVTALLSSILLKVMLFFIYGTDYLMSSFQKPGDLLIGIWAAILYILLFSSIGYFVGVLVQINKLFMIFLPTLFFGSLFVGLRNLNEPSLFVKISTFFVGETSLLLFSVKIFVTVTVLFLAATSLSNRLEVRI</sequence>
<feature type="transmembrane region" description="Helical" evidence="1">
    <location>
        <begin position="222"/>
        <end position="242"/>
    </location>
</feature>
<name>A0ABW6KJR8_9BACI</name>
<feature type="transmembrane region" description="Helical" evidence="1">
    <location>
        <begin position="110"/>
        <end position="137"/>
    </location>
</feature>
<keyword evidence="1" id="KW-1133">Transmembrane helix</keyword>
<gene>
    <name evidence="2" type="ORF">ACFYKX_20345</name>
</gene>
<reference evidence="2 3" key="1">
    <citation type="submission" date="2024-08" db="EMBL/GenBank/DDBJ databases">
        <title>Two novel Cytobacillus novel species.</title>
        <authorList>
            <person name="Liu G."/>
        </authorList>
    </citation>
    <scope>NUCLEOTIDE SEQUENCE [LARGE SCALE GENOMIC DNA]</scope>
    <source>
        <strain evidence="2 3">FJAT-54145</strain>
    </source>
</reference>
<feature type="transmembrane region" description="Helical" evidence="1">
    <location>
        <begin position="21"/>
        <end position="48"/>
    </location>
</feature>
<comment type="caution">
    <text evidence="2">The sequence shown here is derived from an EMBL/GenBank/DDBJ whole genome shotgun (WGS) entry which is preliminary data.</text>
</comment>
<keyword evidence="1" id="KW-0472">Membrane</keyword>
<evidence type="ECO:0000313" key="3">
    <source>
        <dbReference type="Proteomes" id="UP001601059"/>
    </source>
</evidence>